<dbReference type="GO" id="GO:0008234">
    <property type="term" value="F:cysteine-type peptidase activity"/>
    <property type="evidence" value="ECO:0007669"/>
    <property type="project" value="UniProtKB-KW"/>
</dbReference>
<dbReference type="SUPFAM" id="SSF54001">
    <property type="entry name" value="Cysteine proteinases"/>
    <property type="match status" value="1"/>
</dbReference>
<reference evidence="6 8" key="2">
    <citation type="submission" date="2018-11" db="EMBL/GenBank/DDBJ databases">
        <authorList>
            <consortium name="Pathogen Informatics"/>
        </authorList>
    </citation>
    <scope>NUCLEOTIDE SEQUENCE [LARGE SCALE GENOMIC DNA]</scope>
</reference>
<keyword evidence="4" id="KW-0788">Thiol protease</keyword>
<feature type="domain" description="Peptidase C1A papain C-terminal" evidence="5">
    <location>
        <begin position="58"/>
        <end position="338"/>
    </location>
</feature>
<gene>
    <name evidence="6" type="ORF">DME_LOCUS3350</name>
</gene>
<proteinExistence type="inferred from homology"/>
<dbReference type="Pfam" id="PF00112">
    <property type="entry name" value="Peptidase_C1"/>
    <property type="match status" value="2"/>
</dbReference>
<evidence type="ECO:0000313" key="6">
    <source>
        <dbReference type="EMBL" id="VDN53377.1"/>
    </source>
</evidence>
<evidence type="ECO:0000256" key="2">
    <source>
        <dbReference type="ARBA" id="ARBA00022670"/>
    </source>
</evidence>
<dbReference type="InterPro" id="IPR038765">
    <property type="entry name" value="Papain-like_cys_pep_sf"/>
</dbReference>
<evidence type="ECO:0000256" key="1">
    <source>
        <dbReference type="ARBA" id="ARBA00008455"/>
    </source>
</evidence>
<dbReference type="SMART" id="SM00645">
    <property type="entry name" value="Pept_C1"/>
    <property type="match status" value="1"/>
</dbReference>
<evidence type="ECO:0000256" key="3">
    <source>
        <dbReference type="ARBA" id="ARBA00022801"/>
    </source>
</evidence>
<keyword evidence="8" id="KW-1185">Reference proteome</keyword>
<protein>
    <submittedName>
        <fullName evidence="9">Pept_C1 domain-containing protein</fullName>
    </submittedName>
</protein>
<dbReference type="WBParaSite" id="DME_0000973401-mRNA-1">
    <property type="protein sequence ID" value="DME_0000973401-mRNA-1"/>
    <property type="gene ID" value="DME_0000973401"/>
</dbReference>
<dbReference type="EMBL" id="UYYG01000125">
    <property type="protein sequence ID" value="VDN53377.1"/>
    <property type="molecule type" value="Genomic_DNA"/>
</dbReference>
<dbReference type="AlphaFoldDB" id="A0A158Q6C6"/>
<evidence type="ECO:0000313" key="9">
    <source>
        <dbReference type="WBParaSite" id="DME_0000973401-mRNA-1"/>
    </source>
</evidence>
<keyword evidence="2" id="KW-0645">Protease</keyword>
<evidence type="ECO:0000313" key="8">
    <source>
        <dbReference type="Proteomes" id="UP000274756"/>
    </source>
</evidence>
<dbReference type="InterPro" id="IPR000668">
    <property type="entry name" value="Peptidase_C1A_C"/>
</dbReference>
<name>A0A158Q6C6_DRAME</name>
<dbReference type="Proteomes" id="UP000274756">
    <property type="component" value="Unassembled WGS sequence"/>
</dbReference>
<dbReference type="InterPro" id="IPR000169">
    <property type="entry name" value="Pept_cys_AS"/>
</dbReference>
<evidence type="ECO:0000313" key="7">
    <source>
        <dbReference type="Proteomes" id="UP000038040"/>
    </source>
</evidence>
<accession>A0A158Q6C6</accession>
<dbReference type="PANTHER" id="PTHR12411">
    <property type="entry name" value="CYSTEINE PROTEASE FAMILY C1-RELATED"/>
    <property type="match status" value="1"/>
</dbReference>
<evidence type="ECO:0000259" key="5">
    <source>
        <dbReference type="SMART" id="SM00645"/>
    </source>
</evidence>
<keyword evidence="3" id="KW-0378">Hydrolase</keyword>
<evidence type="ECO:0000256" key="4">
    <source>
        <dbReference type="ARBA" id="ARBA00022807"/>
    </source>
</evidence>
<dbReference type="Proteomes" id="UP000038040">
    <property type="component" value="Unplaced"/>
</dbReference>
<sequence length="341" mass="38832">MLRAKFNPFATRPKDYNRITEKNSTAIEEYTDYLKEFFNSNAMKSHISKLMDFPSEMLPKNFDARLHWPNCSSISNVPNQGSCGSCYAVAAAGVASDRACISSNGGLQILFSEEDILGCCEICGNCYGGDPLKAMVYWVRNGFTTGGRDGCRPYSFALDCGTPCSPAVYPISEEKRRCERKCQNNYYHNNYNDDKHYASLAYSMYPRTMSLDTEGKNRFRVPTIIGFINETSAKPLSSDEICHIIMKELYLFGPTTMAFPVTEEFLLYSQGIFSPYPQENLKERIIYWHVVRLIGWGRDENNNHHWLAINSFGKYWGDYGSFRIDTTLLEAFGLEYETGLP</sequence>
<reference evidence="9" key="1">
    <citation type="submission" date="2016-04" db="UniProtKB">
        <authorList>
            <consortium name="WormBaseParasite"/>
        </authorList>
    </citation>
    <scope>IDENTIFICATION</scope>
</reference>
<dbReference type="Gene3D" id="3.90.70.10">
    <property type="entry name" value="Cysteine proteinases"/>
    <property type="match status" value="1"/>
</dbReference>
<dbReference type="OrthoDB" id="640249at2759"/>
<dbReference type="GO" id="GO:0006508">
    <property type="term" value="P:proteolysis"/>
    <property type="evidence" value="ECO:0007669"/>
    <property type="project" value="UniProtKB-KW"/>
</dbReference>
<comment type="similarity">
    <text evidence="1">Belongs to the peptidase C1 family.</text>
</comment>
<dbReference type="STRING" id="318479.A0A158Q6C6"/>
<organism evidence="7 9">
    <name type="scientific">Dracunculus medinensis</name>
    <name type="common">Guinea worm</name>
    <dbReference type="NCBI Taxonomy" id="318479"/>
    <lineage>
        <taxon>Eukaryota</taxon>
        <taxon>Metazoa</taxon>
        <taxon>Ecdysozoa</taxon>
        <taxon>Nematoda</taxon>
        <taxon>Chromadorea</taxon>
        <taxon>Rhabditida</taxon>
        <taxon>Spirurina</taxon>
        <taxon>Dracunculoidea</taxon>
        <taxon>Dracunculidae</taxon>
        <taxon>Dracunculus</taxon>
    </lineage>
</organism>
<dbReference type="InterPro" id="IPR013128">
    <property type="entry name" value="Peptidase_C1A"/>
</dbReference>
<dbReference type="PROSITE" id="PS00139">
    <property type="entry name" value="THIOL_PROTEASE_CYS"/>
    <property type="match status" value="1"/>
</dbReference>